<dbReference type="NCBIfam" id="TIGR00180">
    <property type="entry name" value="parB_part"/>
    <property type="match status" value="1"/>
</dbReference>
<dbReference type="SUPFAM" id="SSF109709">
    <property type="entry name" value="KorB DNA-binding domain-like"/>
    <property type="match status" value="1"/>
</dbReference>
<comment type="similarity">
    <text evidence="1">Belongs to the ParB family.</text>
</comment>
<keyword evidence="4" id="KW-1185">Reference proteome</keyword>
<dbReference type="CDD" id="cd16405">
    <property type="entry name" value="RepB_like_N"/>
    <property type="match status" value="1"/>
</dbReference>
<dbReference type="AlphaFoldDB" id="A0A159ZBF4"/>
<dbReference type="PANTHER" id="PTHR33375">
    <property type="entry name" value="CHROMOSOME-PARTITIONING PROTEIN PARB-RELATED"/>
    <property type="match status" value="1"/>
</dbReference>
<dbReference type="PATRIC" id="fig|1335048.3.peg.5160"/>
<dbReference type="Pfam" id="PF07506">
    <property type="entry name" value="RepB"/>
    <property type="match status" value="1"/>
</dbReference>
<evidence type="ECO:0000256" key="1">
    <source>
        <dbReference type="ARBA" id="ARBA00006295"/>
    </source>
</evidence>
<dbReference type="InterPro" id="IPR011111">
    <property type="entry name" value="Plasmid_RepB"/>
</dbReference>
<reference evidence="3 4" key="1">
    <citation type="submission" date="2015-09" db="EMBL/GenBank/DDBJ databases">
        <title>Complete genome sequence of Defluviimonas alba cai42t isolated from an oilfield in Xinjiang.</title>
        <authorList>
            <person name="Geng S."/>
            <person name="Pan X."/>
            <person name="Wu X."/>
        </authorList>
    </citation>
    <scope>NUCLEOTIDE SEQUENCE [LARGE SCALE GENOMIC DNA]</scope>
    <source>
        <strain evidence="4">cai42</strain>
        <plasmid evidence="4">cai42_Plasmidc</plasmid>
    </source>
</reference>
<dbReference type="Gene3D" id="3.90.1530.30">
    <property type="match status" value="1"/>
</dbReference>
<organism evidence="3 4">
    <name type="scientific">Frigidibacter mobilis</name>
    <dbReference type="NCBI Taxonomy" id="1335048"/>
    <lineage>
        <taxon>Bacteria</taxon>
        <taxon>Pseudomonadati</taxon>
        <taxon>Pseudomonadota</taxon>
        <taxon>Alphaproteobacteria</taxon>
        <taxon>Rhodobacterales</taxon>
        <taxon>Paracoccaceae</taxon>
        <taxon>Frigidibacter</taxon>
    </lineage>
</organism>
<dbReference type="InterPro" id="IPR003115">
    <property type="entry name" value="ParB_N"/>
</dbReference>
<dbReference type="Pfam" id="PF02195">
    <property type="entry name" value="ParB_N"/>
    <property type="match status" value="1"/>
</dbReference>
<dbReference type="KEGG" id="daa:AKL17_3p0038"/>
<dbReference type="GO" id="GO:0007059">
    <property type="term" value="P:chromosome segregation"/>
    <property type="evidence" value="ECO:0007669"/>
    <property type="project" value="TreeGrafter"/>
</dbReference>
<dbReference type="Gene3D" id="1.10.10.2830">
    <property type="match status" value="1"/>
</dbReference>
<gene>
    <name evidence="3" type="ORF">AKL17_3p0038</name>
</gene>
<dbReference type="NCBIfam" id="TIGR03454">
    <property type="entry name" value="partition_RepB"/>
    <property type="match status" value="1"/>
</dbReference>
<dbReference type="Proteomes" id="UP000076128">
    <property type="component" value="Plasmid pcai42C"/>
</dbReference>
<feature type="domain" description="ParB-like N-terminal" evidence="2">
    <location>
        <begin position="49"/>
        <end position="140"/>
    </location>
</feature>
<name>A0A159ZBF4_9RHOB</name>
<dbReference type="GO" id="GO:0003677">
    <property type="term" value="F:DNA binding"/>
    <property type="evidence" value="ECO:0007669"/>
    <property type="project" value="InterPro"/>
</dbReference>
<proteinExistence type="inferred from homology"/>
<dbReference type="InterPro" id="IPR037972">
    <property type="entry name" value="RepB_N"/>
</dbReference>
<evidence type="ECO:0000313" key="3">
    <source>
        <dbReference type="EMBL" id="AMY72194.1"/>
    </source>
</evidence>
<dbReference type="RefSeq" id="WP_066819150.1">
    <property type="nucleotide sequence ID" value="NZ_CP012664.1"/>
</dbReference>
<accession>A0A159ZBF4</accession>
<evidence type="ECO:0000259" key="2">
    <source>
        <dbReference type="SMART" id="SM00470"/>
    </source>
</evidence>
<dbReference type="GO" id="GO:0005694">
    <property type="term" value="C:chromosome"/>
    <property type="evidence" value="ECO:0007669"/>
    <property type="project" value="TreeGrafter"/>
</dbReference>
<sequence>MARKDLLKGLMSGENVVPSPAAVHSPRTTKGAIGAVSQSIADLRNRSVIDVPPDLIDHAGVRDRLDVDTEGIAELAESIREYGQQVPVLLRHSPNVEGRYDVVYGRRRVAALRLIGQPVKAMVRDLSDRDLVIAQGQENAARKDLSFIEKANFARTMRDDGFDRKIICDALKIDKTLISRMLSITDTVPQRLIQAIGAAPGIGRDRWATLAGRVGKRPLPDLLALAVGDRSDTRFEAVLAGVSQKKPSPPAPEKPLLTGANGLRLGAVLRNPRATTITFDKSTADGFDEWLVEHMEEIHRGWLANREE</sequence>
<keyword evidence="3" id="KW-0614">Plasmid</keyword>
<dbReference type="OrthoDB" id="7908920at2"/>
<dbReference type="InterPro" id="IPR017819">
    <property type="entry name" value="Plasmid_partition_RepB"/>
</dbReference>
<dbReference type="SUPFAM" id="SSF110849">
    <property type="entry name" value="ParB/Sulfiredoxin"/>
    <property type="match status" value="1"/>
</dbReference>
<dbReference type="InterPro" id="IPR004437">
    <property type="entry name" value="ParB/RepB/Spo0J"/>
</dbReference>
<geneLocation type="plasmid" evidence="4">
    <name>cai42_Plasmidc</name>
</geneLocation>
<dbReference type="SMART" id="SM00470">
    <property type="entry name" value="ParB"/>
    <property type="match status" value="1"/>
</dbReference>
<evidence type="ECO:0000313" key="4">
    <source>
        <dbReference type="Proteomes" id="UP000076128"/>
    </source>
</evidence>
<dbReference type="PANTHER" id="PTHR33375:SF1">
    <property type="entry name" value="CHROMOSOME-PARTITIONING PROTEIN PARB-RELATED"/>
    <property type="match status" value="1"/>
</dbReference>
<dbReference type="InterPro" id="IPR050336">
    <property type="entry name" value="Chromosome_partition/occlusion"/>
</dbReference>
<dbReference type="EMBL" id="CP012664">
    <property type="protein sequence ID" value="AMY72194.1"/>
    <property type="molecule type" value="Genomic_DNA"/>
</dbReference>
<dbReference type="InterPro" id="IPR036086">
    <property type="entry name" value="ParB/Sulfiredoxin_sf"/>
</dbReference>
<protein>
    <submittedName>
        <fullName evidence="3">ParB-like partition protein</fullName>
    </submittedName>
</protein>